<comment type="caution">
    <text evidence="2">The sequence shown here is derived from an EMBL/GenBank/DDBJ whole genome shotgun (WGS) entry which is preliminary data.</text>
</comment>
<dbReference type="Proteomes" id="UP001551011">
    <property type="component" value="Unassembled WGS sequence"/>
</dbReference>
<accession>A0ABV3AH09</accession>
<organism evidence="2 3">
    <name type="scientific">Streptomyces flaveolus</name>
    <dbReference type="NCBI Taxonomy" id="67297"/>
    <lineage>
        <taxon>Bacteria</taxon>
        <taxon>Bacillati</taxon>
        <taxon>Actinomycetota</taxon>
        <taxon>Actinomycetes</taxon>
        <taxon>Kitasatosporales</taxon>
        <taxon>Streptomycetaceae</taxon>
        <taxon>Streptomyces</taxon>
    </lineage>
</organism>
<dbReference type="PROSITE" id="PS51186">
    <property type="entry name" value="GNAT"/>
    <property type="match status" value="1"/>
</dbReference>
<reference evidence="2 3" key="1">
    <citation type="submission" date="2024-06" db="EMBL/GenBank/DDBJ databases">
        <title>The Natural Products Discovery Center: Release of the First 8490 Sequenced Strains for Exploring Actinobacteria Biosynthetic Diversity.</title>
        <authorList>
            <person name="Kalkreuter E."/>
            <person name="Kautsar S.A."/>
            <person name="Yang D."/>
            <person name="Bader C.D."/>
            <person name="Teijaro C.N."/>
            <person name="Fluegel L."/>
            <person name="Davis C.M."/>
            <person name="Simpson J.R."/>
            <person name="Lauterbach L."/>
            <person name="Steele A.D."/>
            <person name="Gui C."/>
            <person name="Meng S."/>
            <person name="Li G."/>
            <person name="Viehrig K."/>
            <person name="Ye F."/>
            <person name="Su P."/>
            <person name="Kiefer A.F."/>
            <person name="Nichols A."/>
            <person name="Cepeda A.J."/>
            <person name="Yan W."/>
            <person name="Fan B."/>
            <person name="Jiang Y."/>
            <person name="Adhikari A."/>
            <person name="Zheng C.-J."/>
            <person name="Schuster L."/>
            <person name="Cowan T.M."/>
            <person name="Smanski M.J."/>
            <person name="Chevrette M.G."/>
            <person name="De Carvalho L.P.S."/>
            <person name="Shen B."/>
        </authorList>
    </citation>
    <scope>NUCLEOTIDE SEQUENCE [LARGE SCALE GENOMIC DNA]</scope>
    <source>
        <strain evidence="2 3">NPDC020594</strain>
    </source>
</reference>
<dbReference type="InterPro" id="IPR016181">
    <property type="entry name" value="Acyl_CoA_acyltransferase"/>
</dbReference>
<keyword evidence="3" id="KW-1185">Reference proteome</keyword>
<name>A0ABV3AH09_9ACTN</name>
<protein>
    <submittedName>
        <fullName evidence="2">GNAT family N-acetyltransferase</fullName>
    </submittedName>
</protein>
<dbReference type="SUPFAM" id="SSF55729">
    <property type="entry name" value="Acyl-CoA N-acyltransferases (Nat)"/>
    <property type="match status" value="1"/>
</dbReference>
<sequence>MLRLRAADRIDQCVERAAHALAGVPWLWWVGPDTDPEVRDRLVARGATRVGSMPIMVVGTDRLPDIGGPPGLEIETVDTMDALTEWVRVYSASFGFAAHLLDGIVRCEATRPDASALVRFTGRLHGQPVGTALMFAAHDVAGVYVVTTAEAHRRRGIGAALTCAALRAGRERGLRTGTLQASGLGVGVYRRMGFRTVDAYELFQLPSP</sequence>
<evidence type="ECO:0000259" key="1">
    <source>
        <dbReference type="PROSITE" id="PS51186"/>
    </source>
</evidence>
<dbReference type="InterPro" id="IPR051554">
    <property type="entry name" value="Acetyltransferase_Eis"/>
</dbReference>
<gene>
    <name evidence="2" type="ORF">AB0H04_27645</name>
</gene>
<dbReference type="InterPro" id="IPR000182">
    <property type="entry name" value="GNAT_dom"/>
</dbReference>
<dbReference type="RefSeq" id="WP_051818577.1">
    <property type="nucleotide sequence ID" value="NZ_JBFAEG010000021.1"/>
</dbReference>
<dbReference type="Pfam" id="PF00583">
    <property type="entry name" value="Acetyltransf_1"/>
    <property type="match status" value="1"/>
</dbReference>
<dbReference type="PANTHER" id="PTHR37817">
    <property type="entry name" value="N-ACETYLTRANSFERASE EIS"/>
    <property type="match status" value="1"/>
</dbReference>
<dbReference type="PANTHER" id="PTHR37817:SF1">
    <property type="entry name" value="N-ACETYLTRANSFERASE EIS"/>
    <property type="match status" value="1"/>
</dbReference>
<evidence type="ECO:0000313" key="2">
    <source>
        <dbReference type="EMBL" id="MEU5710602.1"/>
    </source>
</evidence>
<feature type="domain" description="N-acetyltransferase" evidence="1">
    <location>
        <begin position="72"/>
        <end position="208"/>
    </location>
</feature>
<dbReference type="CDD" id="cd04301">
    <property type="entry name" value="NAT_SF"/>
    <property type="match status" value="1"/>
</dbReference>
<dbReference type="Gene3D" id="3.40.630.30">
    <property type="match status" value="1"/>
</dbReference>
<evidence type="ECO:0000313" key="3">
    <source>
        <dbReference type="Proteomes" id="UP001551011"/>
    </source>
</evidence>
<proteinExistence type="predicted"/>
<dbReference type="EMBL" id="JBFAEG010000021">
    <property type="protein sequence ID" value="MEU5710602.1"/>
    <property type="molecule type" value="Genomic_DNA"/>
</dbReference>